<gene>
    <name evidence="6" type="ORF">H8B19_13255</name>
</gene>
<dbReference type="InterPro" id="IPR050984">
    <property type="entry name" value="Gfo/Idh/MocA_domain"/>
</dbReference>
<sequence length="328" mass="36582">MSLNWGILGPGRIAHRFATALTQGTDGKLIAVASRNEQRASEFAAQFAAERYYTQYSALVEDGGIDVIYIATPHNFHFEQAMMCLHAGKHLLIEKPICMNAAQAQKIADLAAQKNLFVMEAVWSRFLPSCQQAMDWLIQGEIGELRAIDSSICFAFDKGDEHRTFNKALAGGALLDLGIYSVNLSQWFAKANPVNIGAMAKIGHTGVDNILMTNMRYTNGVMAQFTTAMEAHSSNYLLLQGSKGTIELQQMFWAGHKVTLTNDDKTICMDLPHAVNGFEYQIQEVQRCIKNNETYSNVMPITDTLANMQVMDEIRRQIELDYGELEHS</sequence>
<keyword evidence="7" id="KW-1185">Reference proteome</keyword>
<dbReference type="PANTHER" id="PTHR22604">
    <property type="entry name" value="OXIDOREDUCTASES"/>
    <property type="match status" value="1"/>
</dbReference>
<keyword evidence="2" id="KW-0732">Signal</keyword>
<dbReference type="InterPro" id="IPR000683">
    <property type="entry name" value="Gfo/Idh/MocA-like_OxRdtase_N"/>
</dbReference>
<dbReference type="InterPro" id="IPR055170">
    <property type="entry name" value="GFO_IDH_MocA-like_dom"/>
</dbReference>
<reference evidence="6" key="1">
    <citation type="journal article" date="2018" name="Int. J. Syst. Evol. Microbiol.">
        <title>Neptunicella marina gen. nov., sp. nov., isolated from surface seawater.</title>
        <authorList>
            <person name="Liu X."/>
            <person name="Lai Q."/>
            <person name="Du Y."/>
            <person name="Zhang X."/>
            <person name="Liu Z."/>
            <person name="Sun F."/>
            <person name="Shao Z."/>
        </authorList>
    </citation>
    <scope>NUCLEOTIDE SEQUENCE</scope>
    <source>
        <strain evidence="6">S27-2</strain>
    </source>
</reference>
<keyword evidence="3" id="KW-0560">Oxidoreductase</keyword>
<dbReference type="EMBL" id="JACNEP010000011">
    <property type="protein sequence ID" value="MBC3766848.1"/>
    <property type="molecule type" value="Genomic_DNA"/>
</dbReference>
<accession>A0A8J6IWU8</accession>
<name>A0A8J6IWU8_9ALTE</name>
<evidence type="ECO:0000256" key="2">
    <source>
        <dbReference type="ARBA" id="ARBA00022729"/>
    </source>
</evidence>
<evidence type="ECO:0000256" key="3">
    <source>
        <dbReference type="ARBA" id="ARBA00023002"/>
    </source>
</evidence>
<dbReference type="GO" id="GO:0016491">
    <property type="term" value="F:oxidoreductase activity"/>
    <property type="evidence" value="ECO:0007669"/>
    <property type="project" value="UniProtKB-KW"/>
</dbReference>
<evidence type="ECO:0000256" key="1">
    <source>
        <dbReference type="ARBA" id="ARBA00010928"/>
    </source>
</evidence>
<evidence type="ECO:0000313" key="6">
    <source>
        <dbReference type="EMBL" id="MBC3766848.1"/>
    </source>
</evidence>
<dbReference type="SUPFAM" id="SSF55347">
    <property type="entry name" value="Glyceraldehyde-3-phosphate dehydrogenase-like, C-terminal domain"/>
    <property type="match status" value="1"/>
</dbReference>
<dbReference type="InterPro" id="IPR036291">
    <property type="entry name" value="NAD(P)-bd_dom_sf"/>
</dbReference>
<comment type="caution">
    <text evidence="6">The sequence shown here is derived from an EMBL/GenBank/DDBJ whole genome shotgun (WGS) entry which is preliminary data.</text>
</comment>
<dbReference type="Gene3D" id="3.40.50.720">
    <property type="entry name" value="NAD(P)-binding Rossmann-like Domain"/>
    <property type="match status" value="1"/>
</dbReference>
<evidence type="ECO:0000259" key="4">
    <source>
        <dbReference type="Pfam" id="PF01408"/>
    </source>
</evidence>
<dbReference type="GO" id="GO:0000166">
    <property type="term" value="F:nucleotide binding"/>
    <property type="evidence" value="ECO:0007669"/>
    <property type="project" value="InterPro"/>
</dbReference>
<dbReference type="Pfam" id="PF01408">
    <property type="entry name" value="GFO_IDH_MocA"/>
    <property type="match status" value="1"/>
</dbReference>
<dbReference type="Gene3D" id="3.30.360.10">
    <property type="entry name" value="Dihydrodipicolinate Reductase, domain 2"/>
    <property type="match status" value="1"/>
</dbReference>
<dbReference type="RefSeq" id="WP_186507376.1">
    <property type="nucleotide sequence ID" value="NZ_JACNEP010000011.1"/>
</dbReference>
<feature type="domain" description="Gfo/Idh/MocA-like oxidoreductase N-terminal" evidence="4">
    <location>
        <begin position="3"/>
        <end position="119"/>
    </location>
</feature>
<dbReference type="Pfam" id="PF22725">
    <property type="entry name" value="GFO_IDH_MocA_C3"/>
    <property type="match status" value="1"/>
</dbReference>
<dbReference type="SUPFAM" id="SSF51735">
    <property type="entry name" value="NAD(P)-binding Rossmann-fold domains"/>
    <property type="match status" value="1"/>
</dbReference>
<feature type="domain" description="GFO/IDH/MocA-like oxidoreductase" evidence="5">
    <location>
        <begin position="131"/>
        <end position="247"/>
    </location>
</feature>
<organism evidence="6 7">
    <name type="scientific">Neptunicella marina</name>
    <dbReference type="NCBI Taxonomy" id="2125989"/>
    <lineage>
        <taxon>Bacteria</taxon>
        <taxon>Pseudomonadati</taxon>
        <taxon>Pseudomonadota</taxon>
        <taxon>Gammaproteobacteria</taxon>
        <taxon>Alteromonadales</taxon>
        <taxon>Alteromonadaceae</taxon>
        <taxon>Neptunicella</taxon>
    </lineage>
</organism>
<evidence type="ECO:0000259" key="5">
    <source>
        <dbReference type="Pfam" id="PF22725"/>
    </source>
</evidence>
<comment type="similarity">
    <text evidence="1">Belongs to the Gfo/Idh/MocA family.</text>
</comment>
<reference evidence="6" key="2">
    <citation type="submission" date="2020-08" db="EMBL/GenBank/DDBJ databases">
        <authorList>
            <person name="Lai Q."/>
        </authorList>
    </citation>
    <scope>NUCLEOTIDE SEQUENCE</scope>
    <source>
        <strain evidence="6">S27-2</strain>
    </source>
</reference>
<dbReference type="AlphaFoldDB" id="A0A8J6IWU8"/>
<proteinExistence type="inferred from homology"/>
<protein>
    <submittedName>
        <fullName evidence="6">Gfo/Idh/MocA family oxidoreductase</fullName>
    </submittedName>
</protein>
<dbReference type="Proteomes" id="UP000601768">
    <property type="component" value="Unassembled WGS sequence"/>
</dbReference>
<evidence type="ECO:0000313" key="7">
    <source>
        <dbReference type="Proteomes" id="UP000601768"/>
    </source>
</evidence>
<dbReference type="PANTHER" id="PTHR22604:SF105">
    <property type="entry name" value="TRANS-1,2-DIHYDROBENZENE-1,2-DIOL DEHYDROGENASE"/>
    <property type="match status" value="1"/>
</dbReference>